<sequence>MTRNRDADGCHAIFFNKGWLSKLPALVCLATVRMEPKKPLKSTYYGRRAGVSASDPQEDPILQQPTNDELGKGREQPLLSVQDLNESMGSVRNYMLETNHEIFYGVAQTNVNVVSTSVGDLVAMMKEERKAKGLTDLPPQTPVMPHFGVFNGFSRRPPHGSYSSPQPLGFQASSSSGGSAHASANHQSQDPTGQNPLRSVENLDRRFMMGGSPTPRPTFRNQNGRPPPMGGGHTPHMAPHMGFMQ</sequence>
<keyword evidence="3" id="KW-1185">Reference proteome</keyword>
<dbReference type="Proteomes" id="UP000626092">
    <property type="component" value="Unassembled WGS sequence"/>
</dbReference>
<dbReference type="EMBL" id="WJXA01000002">
    <property type="protein sequence ID" value="KAF7151612.1"/>
    <property type="molecule type" value="Genomic_DNA"/>
</dbReference>
<evidence type="ECO:0000256" key="1">
    <source>
        <dbReference type="SAM" id="MobiDB-lite"/>
    </source>
</evidence>
<feature type="region of interest" description="Disordered" evidence="1">
    <location>
        <begin position="50"/>
        <end position="74"/>
    </location>
</feature>
<proteinExistence type="predicted"/>
<feature type="region of interest" description="Disordered" evidence="1">
    <location>
        <begin position="149"/>
        <end position="245"/>
    </location>
</feature>
<organism evidence="2 3">
    <name type="scientific">Rhododendron simsii</name>
    <name type="common">Sims's rhododendron</name>
    <dbReference type="NCBI Taxonomy" id="118357"/>
    <lineage>
        <taxon>Eukaryota</taxon>
        <taxon>Viridiplantae</taxon>
        <taxon>Streptophyta</taxon>
        <taxon>Embryophyta</taxon>
        <taxon>Tracheophyta</taxon>
        <taxon>Spermatophyta</taxon>
        <taxon>Magnoliopsida</taxon>
        <taxon>eudicotyledons</taxon>
        <taxon>Gunneridae</taxon>
        <taxon>Pentapetalae</taxon>
        <taxon>asterids</taxon>
        <taxon>Ericales</taxon>
        <taxon>Ericaceae</taxon>
        <taxon>Ericoideae</taxon>
        <taxon>Rhodoreae</taxon>
        <taxon>Rhododendron</taxon>
    </lineage>
</organism>
<comment type="caution">
    <text evidence="2">The sequence shown here is derived from an EMBL/GenBank/DDBJ whole genome shotgun (WGS) entry which is preliminary data.</text>
</comment>
<name>A0A834HCK8_RHOSS</name>
<feature type="compositionally biased region" description="Low complexity" evidence="1">
    <location>
        <begin position="171"/>
        <end position="189"/>
    </location>
</feature>
<dbReference type="OrthoDB" id="1788770at2759"/>
<dbReference type="AlphaFoldDB" id="A0A834HCK8"/>
<accession>A0A834HCK8</accession>
<feature type="compositionally biased region" description="Low complexity" evidence="1">
    <location>
        <begin position="234"/>
        <end position="245"/>
    </location>
</feature>
<gene>
    <name evidence="2" type="ORF">RHSIM_Rhsim02G0050000</name>
</gene>
<protein>
    <submittedName>
        <fullName evidence="2">Uncharacterized protein</fullName>
    </submittedName>
</protein>
<reference evidence="2" key="1">
    <citation type="submission" date="2019-11" db="EMBL/GenBank/DDBJ databases">
        <authorList>
            <person name="Liu Y."/>
            <person name="Hou J."/>
            <person name="Li T.-Q."/>
            <person name="Guan C.-H."/>
            <person name="Wu X."/>
            <person name="Wu H.-Z."/>
            <person name="Ling F."/>
            <person name="Zhang R."/>
            <person name="Shi X.-G."/>
            <person name="Ren J.-P."/>
            <person name="Chen E.-F."/>
            <person name="Sun J.-M."/>
        </authorList>
    </citation>
    <scope>NUCLEOTIDE SEQUENCE</scope>
    <source>
        <strain evidence="2">Adult_tree_wgs_1</strain>
        <tissue evidence="2">Leaves</tissue>
    </source>
</reference>
<evidence type="ECO:0000313" key="2">
    <source>
        <dbReference type="EMBL" id="KAF7151612.1"/>
    </source>
</evidence>
<evidence type="ECO:0000313" key="3">
    <source>
        <dbReference type="Proteomes" id="UP000626092"/>
    </source>
</evidence>